<protein>
    <recommendedName>
        <fullName evidence="4">Thiol-disulfide oxidoreductase</fullName>
    </recommendedName>
</protein>
<keyword evidence="1" id="KW-1133">Transmembrane helix</keyword>
<name>A0A255XTU5_9PROT</name>
<gene>
    <name evidence="2" type="ORF">CHR90_06980</name>
</gene>
<evidence type="ECO:0000313" key="3">
    <source>
        <dbReference type="Proteomes" id="UP000216361"/>
    </source>
</evidence>
<dbReference type="EMBL" id="NOXS01000030">
    <property type="protein sequence ID" value="OYQ19855.1"/>
    <property type="molecule type" value="Genomic_DNA"/>
</dbReference>
<dbReference type="GO" id="GO:0015035">
    <property type="term" value="F:protein-disulfide reductase activity"/>
    <property type="evidence" value="ECO:0007669"/>
    <property type="project" value="InterPro"/>
</dbReference>
<dbReference type="InterPro" id="IPR007263">
    <property type="entry name" value="DCC1-like"/>
</dbReference>
<dbReference type="PANTHER" id="PTHR33639:SF2">
    <property type="entry name" value="DUF393 DOMAIN-CONTAINING PROTEIN"/>
    <property type="match status" value="1"/>
</dbReference>
<dbReference type="Pfam" id="PF04134">
    <property type="entry name" value="DCC1-like"/>
    <property type="match status" value="1"/>
</dbReference>
<evidence type="ECO:0000313" key="2">
    <source>
        <dbReference type="EMBL" id="OYQ19855.1"/>
    </source>
</evidence>
<evidence type="ECO:0000256" key="1">
    <source>
        <dbReference type="SAM" id="Phobius"/>
    </source>
</evidence>
<reference evidence="2 3" key="1">
    <citation type="submission" date="2017-07" db="EMBL/GenBank/DDBJ databases">
        <title>Elstera cyanobacteriorum sp. nov., a novel bacterium isolated from cyanobacterial aggregates in a eutrophic lake.</title>
        <authorList>
            <person name="Cai H."/>
        </authorList>
    </citation>
    <scope>NUCLEOTIDE SEQUENCE [LARGE SCALE GENOMIC DNA]</scope>
    <source>
        <strain evidence="2 3">TH019</strain>
    </source>
</reference>
<dbReference type="InterPro" id="IPR052927">
    <property type="entry name" value="DCC_oxidoreductase"/>
</dbReference>
<dbReference type="RefSeq" id="WP_094408274.1">
    <property type="nucleotide sequence ID" value="NZ_BMJZ01000006.1"/>
</dbReference>
<comment type="caution">
    <text evidence="2">The sequence shown here is derived from an EMBL/GenBank/DDBJ whole genome shotgun (WGS) entry which is preliminary data.</text>
</comment>
<organism evidence="2 3">
    <name type="scientific">Elstera cyanobacteriorum</name>
    <dbReference type="NCBI Taxonomy" id="2022747"/>
    <lineage>
        <taxon>Bacteria</taxon>
        <taxon>Pseudomonadati</taxon>
        <taxon>Pseudomonadota</taxon>
        <taxon>Alphaproteobacteria</taxon>
        <taxon>Rhodospirillales</taxon>
        <taxon>Rhodospirillaceae</taxon>
        <taxon>Elstera</taxon>
    </lineage>
</organism>
<evidence type="ECO:0008006" key="4">
    <source>
        <dbReference type="Google" id="ProtNLM"/>
    </source>
</evidence>
<dbReference type="OrthoDB" id="9785438at2"/>
<feature type="transmembrane region" description="Helical" evidence="1">
    <location>
        <begin position="12"/>
        <end position="34"/>
    </location>
</feature>
<keyword evidence="1" id="KW-0472">Membrane</keyword>
<dbReference type="AlphaFoldDB" id="A0A255XTU5"/>
<dbReference type="PANTHER" id="PTHR33639">
    <property type="entry name" value="THIOL-DISULFIDE OXIDOREDUCTASE DCC"/>
    <property type="match status" value="1"/>
</dbReference>
<sequence length="142" mass="16083">MSPPPTDLTPFLAGPTYLFDGVCVLCSGAVRFVLKVESAPKMRFAAVQSDSGQALLAQIGLPGMTDSFVFIENGQVFLRSEAAFRLAAYLRTPWRWGRFLRILPRRLTDWLYDRIAANRYAWFGRTETCLIPAPEQRHRFAP</sequence>
<keyword evidence="1" id="KW-0812">Transmembrane</keyword>
<keyword evidence="3" id="KW-1185">Reference proteome</keyword>
<proteinExistence type="predicted"/>
<dbReference type="Proteomes" id="UP000216361">
    <property type="component" value="Unassembled WGS sequence"/>
</dbReference>
<accession>A0A255XTU5</accession>